<comment type="caution">
    <text evidence="2">The sequence shown here is derived from an EMBL/GenBank/DDBJ whole genome shotgun (WGS) entry which is preliminary data.</text>
</comment>
<proteinExistence type="predicted"/>
<dbReference type="Proteomes" id="UP001216907">
    <property type="component" value="Unassembled WGS sequence"/>
</dbReference>
<evidence type="ECO:0000313" key="2">
    <source>
        <dbReference type="EMBL" id="MDG3007568.1"/>
    </source>
</evidence>
<gene>
    <name evidence="2" type="ORF">PZE19_27715</name>
</gene>
<evidence type="ECO:0000256" key="1">
    <source>
        <dbReference type="SAM" id="MobiDB-lite"/>
    </source>
</evidence>
<feature type="region of interest" description="Disordered" evidence="1">
    <location>
        <begin position="94"/>
        <end position="131"/>
    </location>
</feature>
<dbReference type="EMBL" id="JARRAG010000002">
    <property type="protein sequence ID" value="MDG3007568.1"/>
    <property type="molecule type" value="Genomic_DNA"/>
</dbReference>
<evidence type="ECO:0000313" key="3">
    <source>
        <dbReference type="Proteomes" id="UP001216907"/>
    </source>
</evidence>
<protein>
    <submittedName>
        <fullName evidence="2">Uncharacterized protein</fullName>
    </submittedName>
</protein>
<organism evidence="2 3">
    <name type="scientific">Paludisphaera mucosa</name>
    <dbReference type="NCBI Taxonomy" id="3030827"/>
    <lineage>
        <taxon>Bacteria</taxon>
        <taxon>Pseudomonadati</taxon>
        <taxon>Planctomycetota</taxon>
        <taxon>Planctomycetia</taxon>
        <taxon>Isosphaerales</taxon>
        <taxon>Isosphaeraceae</taxon>
        <taxon>Paludisphaera</taxon>
    </lineage>
</organism>
<keyword evidence="3" id="KW-1185">Reference proteome</keyword>
<name>A0ABT6FJ17_9BACT</name>
<reference evidence="2 3" key="1">
    <citation type="submission" date="2023-03" db="EMBL/GenBank/DDBJ databases">
        <title>Paludisphaera mucosa sp. nov. a novel planctomycete from northern fen.</title>
        <authorList>
            <person name="Ivanova A."/>
        </authorList>
    </citation>
    <scope>NUCLEOTIDE SEQUENCE [LARGE SCALE GENOMIC DNA]</scope>
    <source>
        <strain evidence="2 3">Pla2</strain>
    </source>
</reference>
<sequence length="131" mass="14705">MEDSRLNKIAHVSRNHLGHSRLLVTYRKIETRLLMHETAERSGASQNQLQNQGVDYWCEVVNTAMDRELSTVVLHETVLSLIAKAAEQLKQEAAKQAKPKAAKVVPDEKVPAPQPEHANPAPRRARKTKAK</sequence>
<accession>A0ABT6FJ17</accession>
<dbReference type="RefSeq" id="WP_277863846.1">
    <property type="nucleotide sequence ID" value="NZ_JARRAG010000002.1"/>
</dbReference>